<keyword evidence="1" id="KW-1133">Transmembrane helix</keyword>
<dbReference type="EMBL" id="CP019914">
    <property type="protein sequence ID" value="ASJ21497.1"/>
    <property type="molecule type" value="Genomic_DNA"/>
</dbReference>
<dbReference type="Proteomes" id="UP000264880">
    <property type="component" value="Chromosome"/>
</dbReference>
<dbReference type="KEGG" id="bhp:BHAMNSH16_07535"/>
<keyword evidence="3" id="KW-1185">Reference proteome</keyword>
<gene>
    <name evidence="2" type="ORF">BHAMNSH16_07535</name>
</gene>
<name>A0AAC9TVE6_9SPIR</name>
<proteinExistence type="predicted"/>
<accession>A0AAC9TVE6</accession>
<organism evidence="2 3">
    <name type="scientific">Brachyspira hampsonii</name>
    <dbReference type="NCBI Taxonomy" id="1287055"/>
    <lineage>
        <taxon>Bacteria</taxon>
        <taxon>Pseudomonadati</taxon>
        <taxon>Spirochaetota</taxon>
        <taxon>Spirochaetia</taxon>
        <taxon>Brachyspirales</taxon>
        <taxon>Brachyspiraceae</taxon>
        <taxon>Brachyspira</taxon>
    </lineage>
</organism>
<keyword evidence="1" id="KW-0472">Membrane</keyword>
<reference evidence="2 3" key="1">
    <citation type="submission" date="2017-02" db="EMBL/GenBank/DDBJ databases">
        <title>Complete genome sequence of Brachyspira hampsonii genomovar I strain NSH-16 (ATCC BAA-2463).</title>
        <authorList>
            <person name="Mirajkar N.S."/>
            <person name="Gebhart C.J."/>
        </authorList>
    </citation>
    <scope>NUCLEOTIDE SEQUENCE [LARGE SCALE GENOMIC DNA]</scope>
    <source>
        <strain evidence="2 3">NSH-16</strain>
    </source>
</reference>
<dbReference type="AlphaFoldDB" id="A0AAC9TVE6"/>
<protein>
    <submittedName>
        <fullName evidence="2">Uncharacterized protein</fullName>
    </submittedName>
</protein>
<evidence type="ECO:0000313" key="2">
    <source>
        <dbReference type="EMBL" id="ASJ21497.1"/>
    </source>
</evidence>
<sequence length="115" mass="13754">MFITVLINILKSKYFYIALILVIISVYVSFLNIRLNIKNKEIYKLNNEIYKLEYSNRLLSKDNDFKKKQIDIISAFSESDKYINIIEDKKLSDDSIKALNSIISNYYRSFEYERN</sequence>
<feature type="transmembrane region" description="Helical" evidence="1">
    <location>
        <begin position="14"/>
        <end position="35"/>
    </location>
</feature>
<keyword evidence="1" id="KW-0812">Transmembrane</keyword>
<evidence type="ECO:0000256" key="1">
    <source>
        <dbReference type="SAM" id="Phobius"/>
    </source>
</evidence>
<dbReference type="RefSeq" id="WP_069731803.1">
    <property type="nucleotide sequence ID" value="NZ_CP019914.1"/>
</dbReference>
<evidence type="ECO:0000313" key="3">
    <source>
        <dbReference type="Proteomes" id="UP000264880"/>
    </source>
</evidence>